<comment type="caution">
    <text evidence="1">The sequence shown here is derived from an EMBL/GenBank/DDBJ whole genome shotgun (WGS) entry which is preliminary data.</text>
</comment>
<evidence type="ECO:0000313" key="2">
    <source>
        <dbReference type="Proteomes" id="UP000276526"/>
    </source>
</evidence>
<dbReference type="RefSeq" id="WP_125172674.1">
    <property type="nucleotide sequence ID" value="NZ_JAUKFU010000001.1"/>
</dbReference>
<reference evidence="1 2" key="1">
    <citation type="submission" date="2018-01" db="EMBL/GenBank/DDBJ databases">
        <title>Twenty Corynebacterium bovis Genomes.</title>
        <authorList>
            <person name="Gulvik C.A."/>
        </authorList>
    </citation>
    <scope>NUCLEOTIDE SEQUENCE [LARGE SCALE GENOMIC DNA]</scope>
    <source>
        <strain evidence="1 2">F6900</strain>
    </source>
</reference>
<name>A0A426PWR2_9CORY</name>
<dbReference type="AlphaFoldDB" id="A0A426PWR2"/>
<accession>A0A426PWR2</accession>
<evidence type="ECO:0000313" key="1">
    <source>
        <dbReference type="EMBL" id="RRO85719.1"/>
    </source>
</evidence>
<protein>
    <submittedName>
        <fullName evidence="1">Uncharacterized protein</fullName>
    </submittedName>
</protein>
<sequence length="105" mass="11227">MSRLSGAPSVVVPDKPERLGATDAQWDRVVEVFVEHAGEFLQVRNHVELSNLQFRLGLGEHPFPVAVKTLLAANGVSYFGLVRATVDAVAASAASSTNKRGGEVR</sequence>
<dbReference type="EMBL" id="PQNK01000018">
    <property type="protein sequence ID" value="RRO85719.1"/>
    <property type="molecule type" value="Genomic_DNA"/>
</dbReference>
<organism evidence="1 2">
    <name type="scientific">Corynebacterium bovis</name>
    <dbReference type="NCBI Taxonomy" id="36808"/>
    <lineage>
        <taxon>Bacteria</taxon>
        <taxon>Bacillati</taxon>
        <taxon>Actinomycetota</taxon>
        <taxon>Actinomycetes</taxon>
        <taxon>Mycobacteriales</taxon>
        <taxon>Corynebacteriaceae</taxon>
        <taxon>Corynebacterium</taxon>
    </lineage>
</organism>
<dbReference type="Proteomes" id="UP000276526">
    <property type="component" value="Unassembled WGS sequence"/>
</dbReference>
<proteinExistence type="predicted"/>
<gene>
    <name evidence="1" type="ORF">CXF48_09715</name>
</gene>